<sequence>MPPKPCEPSKGHKFDEVRAQLHDALLVSRKSALQKTLDCTNEVLLQASFMRWAEVVHSNASTPDYLVYRLHHFYEGIRLRLSDLEDCNFYLATYARAIRTRGSERSDEQGFDYISELSGEEVEVGASYLPESELCSYQYCPYCEHDDNEHIESDNIVESTPSSSASQYDEHDEKDYGLYCNSQPKTSNEERVRVKSLKQTVLIIVAPARTIQFRLSGAEKYRAALNIIPGLLRQAKDNDQAKDELEQKARYDLEQTCEALLPKKPYYEEHDGSKDKQDEVRYMECLAAACMKMGWSHFRERVPYIIAIQAGPQRFDKFADFINTNGIHMHELGFLEHQVPWAKDCITQYNALKGTVSTLRASSLRPEALVQVEKWYKNMLEEVIAAEAEPTSTYGSSLALIAKDCDNDLSEWIATKDLTDVDDKSPLGHFILSFYQGNGGLHLPSQRLYLERAIDQVWRIFEGPDDRVNKQLLDLITVSKVGRLLDLTAQFSTIKLPQALNILTNLLPLSPTRTRDFRDEYDSDDFEARWLPLTRMICHHEIPCLNDPKFTEDLAHFVMTVLHRYIVVVVQDKPQEPTHWGKGVMGCKLPPKDCRSVTQFLVDKRIEKKDFVVAKPHVDHLDDCFTKQPNAQFTVTKLDRDEHTIIWRCEKHHFDYQKWHVQWSKAAKKAKFALMRLNSSGSLLRKFLGPNLNAVMSCQVEHLPTLEDLKARRVPSQLPEVSRTLVDIEQHRAALLQPPKHDVDLVDHIPKNERRKIASMARRPRGDTDVSRVVSPYKRQTLESYWQKPRRLVGQT</sequence>
<dbReference type="EMBL" id="JAKLMC020000002">
    <property type="protein sequence ID" value="KAK5958075.1"/>
    <property type="molecule type" value="Genomic_DNA"/>
</dbReference>
<accession>A0AAN8EPA1</accession>
<evidence type="ECO:0000313" key="1">
    <source>
        <dbReference type="EMBL" id="KAK5958075.1"/>
    </source>
</evidence>
<comment type="caution">
    <text evidence="1">The sequence shown here is derived from an EMBL/GenBank/DDBJ whole genome shotgun (WGS) entry which is preliminary data.</text>
</comment>
<organism evidence="1 2">
    <name type="scientific">Knufia fluminis</name>
    <dbReference type="NCBI Taxonomy" id="191047"/>
    <lineage>
        <taxon>Eukaryota</taxon>
        <taxon>Fungi</taxon>
        <taxon>Dikarya</taxon>
        <taxon>Ascomycota</taxon>
        <taxon>Pezizomycotina</taxon>
        <taxon>Eurotiomycetes</taxon>
        <taxon>Chaetothyriomycetidae</taxon>
        <taxon>Chaetothyriales</taxon>
        <taxon>Trichomeriaceae</taxon>
        <taxon>Knufia</taxon>
    </lineage>
</organism>
<keyword evidence="2" id="KW-1185">Reference proteome</keyword>
<gene>
    <name evidence="1" type="ORF">OHC33_001265</name>
</gene>
<dbReference type="Proteomes" id="UP001316803">
    <property type="component" value="Unassembled WGS sequence"/>
</dbReference>
<reference evidence="1 2" key="1">
    <citation type="submission" date="2022-12" db="EMBL/GenBank/DDBJ databases">
        <title>Genomic features and morphological characterization of a novel Knufia sp. strain isolated from spacecraft assembly facility.</title>
        <authorList>
            <person name="Teixeira M."/>
            <person name="Chander A.M."/>
            <person name="Stajich J.E."/>
            <person name="Venkateswaran K."/>
        </authorList>
    </citation>
    <scope>NUCLEOTIDE SEQUENCE [LARGE SCALE GENOMIC DNA]</scope>
    <source>
        <strain evidence="1 2">FJI-L2-BK-P2</strain>
    </source>
</reference>
<proteinExistence type="predicted"/>
<evidence type="ECO:0000313" key="2">
    <source>
        <dbReference type="Proteomes" id="UP001316803"/>
    </source>
</evidence>
<protein>
    <submittedName>
        <fullName evidence="1">Uncharacterized protein</fullName>
    </submittedName>
</protein>
<name>A0AAN8EPA1_9EURO</name>
<dbReference type="AlphaFoldDB" id="A0AAN8EPA1"/>